<feature type="region of interest" description="Disordered" evidence="1">
    <location>
        <begin position="31"/>
        <end position="56"/>
    </location>
</feature>
<proteinExistence type="predicted"/>
<feature type="compositionally biased region" description="Polar residues" evidence="1">
    <location>
        <begin position="47"/>
        <end position="56"/>
    </location>
</feature>
<dbReference type="EMBL" id="JAAAHW010004326">
    <property type="protein sequence ID" value="KAF9975594.1"/>
    <property type="molecule type" value="Genomic_DNA"/>
</dbReference>
<dbReference type="OrthoDB" id="2447975at2759"/>
<dbReference type="Proteomes" id="UP000749646">
    <property type="component" value="Unassembled WGS sequence"/>
</dbReference>
<feature type="compositionally biased region" description="Low complexity" evidence="1">
    <location>
        <begin position="164"/>
        <end position="177"/>
    </location>
</feature>
<accession>A0A9P6M841</accession>
<gene>
    <name evidence="2" type="ORF">BGZ65_008193</name>
</gene>
<comment type="caution">
    <text evidence="2">The sequence shown here is derived from an EMBL/GenBank/DDBJ whole genome shotgun (WGS) entry which is preliminary data.</text>
</comment>
<keyword evidence="3" id="KW-1185">Reference proteome</keyword>
<evidence type="ECO:0000256" key="1">
    <source>
        <dbReference type="SAM" id="MobiDB-lite"/>
    </source>
</evidence>
<feature type="region of interest" description="Disordered" evidence="1">
    <location>
        <begin position="120"/>
        <end position="146"/>
    </location>
</feature>
<evidence type="ECO:0000313" key="3">
    <source>
        <dbReference type="Proteomes" id="UP000749646"/>
    </source>
</evidence>
<reference evidence="2" key="1">
    <citation type="journal article" date="2020" name="Fungal Divers.">
        <title>Resolving the Mortierellaceae phylogeny through synthesis of multi-gene phylogenetics and phylogenomics.</title>
        <authorList>
            <person name="Vandepol N."/>
            <person name="Liber J."/>
            <person name="Desiro A."/>
            <person name="Na H."/>
            <person name="Kennedy M."/>
            <person name="Barry K."/>
            <person name="Grigoriev I.V."/>
            <person name="Miller A.N."/>
            <person name="O'Donnell K."/>
            <person name="Stajich J.E."/>
            <person name="Bonito G."/>
        </authorList>
    </citation>
    <scope>NUCLEOTIDE SEQUENCE</scope>
    <source>
        <strain evidence="2">MES-2147</strain>
    </source>
</reference>
<feature type="region of interest" description="Disordered" evidence="1">
    <location>
        <begin position="164"/>
        <end position="183"/>
    </location>
</feature>
<protein>
    <submittedName>
        <fullName evidence="2">Uncharacterized protein</fullName>
    </submittedName>
</protein>
<dbReference type="AlphaFoldDB" id="A0A9P6M841"/>
<sequence length="206" mass="22015">MSFLLDVTEPSIHFRARQYCNSTGSKVATVTGTTAAPESSSSSSTSNTVKHSLFPSNTNASANNNIYFGQVQQQQQQQMHLQMPQLSIQKPMPMAVSMPMTSGNNAFSAMSRMIRTASASAASISTPSNLPSRSNTPFSSRPTTPDVSNVLDPFLSATLTANATTTSTSTSTTTNNNGRIATSLSPWMKPSVCDDDQMNKLVSFQL</sequence>
<evidence type="ECO:0000313" key="2">
    <source>
        <dbReference type="EMBL" id="KAF9975594.1"/>
    </source>
</evidence>
<organism evidence="2 3">
    <name type="scientific">Modicella reniformis</name>
    <dbReference type="NCBI Taxonomy" id="1440133"/>
    <lineage>
        <taxon>Eukaryota</taxon>
        <taxon>Fungi</taxon>
        <taxon>Fungi incertae sedis</taxon>
        <taxon>Mucoromycota</taxon>
        <taxon>Mortierellomycotina</taxon>
        <taxon>Mortierellomycetes</taxon>
        <taxon>Mortierellales</taxon>
        <taxon>Mortierellaceae</taxon>
        <taxon>Modicella</taxon>
    </lineage>
</organism>
<feature type="compositionally biased region" description="Polar residues" evidence="1">
    <location>
        <begin position="127"/>
        <end position="146"/>
    </location>
</feature>
<name>A0A9P6M841_9FUNG</name>